<dbReference type="Gene3D" id="3.30.559.10">
    <property type="entry name" value="Chloramphenicol acetyltransferase-like domain"/>
    <property type="match status" value="1"/>
</dbReference>
<protein>
    <submittedName>
        <fullName evidence="1">Podospora anserina S mat+ genomic DNA chromosome 1, supercontig 3</fullName>
    </submittedName>
</protein>
<gene>
    <name evidence="1" type="ORF">PODANS_1_14190</name>
</gene>
<organism evidence="1">
    <name type="scientific">Podospora anserina (strain S / ATCC MYA-4624 / DSM 980 / FGSC 10383)</name>
    <name type="common">Pleurage anserina</name>
    <dbReference type="NCBI Taxonomy" id="515849"/>
    <lineage>
        <taxon>Eukaryota</taxon>
        <taxon>Fungi</taxon>
        <taxon>Dikarya</taxon>
        <taxon>Ascomycota</taxon>
        <taxon>Pezizomycotina</taxon>
        <taxon>Sordariomycetes</taxon>
        <taxon>Sordariomycetidae</taxon>
        <taxon>Sordariales</taxon>
        <taxon>Podosporaceae</taxon>
        <taxon>Podospora</taxon>
        <taxon>Podospora anserina</taxon>
    </lineage>
</organism>
<dbReference type="VEuPathDB" id="FungiDB:PODANS_1_14190"/>
<dbReference type="EMBL" id="CU633867">
    <property type="protein sequence ID" value="CAP65030.1"/>
    <property type="molecule type" value="Genomic_DNA"/>
</dbReference>
<sequence>WRPGTDKPEPSGRGTYVFAAKPQGLSAHKTRLTTRDSERYSSSRHALGFYKCVINTCRYTVPTSGVQGQSVYEVFERALASVVLDIPSLRVGIKDEETSSPYFVFLSAINLHLHLEYHEVSKDLDVELIQKLEHQHDQYFPDISSRPPWKVIIVSTPHPANGVLAFDVIFAVHHSIADGRSTAAFHTKLLNELAYPSVRPIQLSGHVLSLPPSQQLSPPLEEVVAFKQSWGFVLGTLFRELGPAWLSRPSKAIPWTGKLITPEPFQTNLRLIVVPAEVAPSVLAICRQHGTTLTPLLHSLVLASIAKLVPAKDAQVFCSSTPLDLRPYISDHPPSGKPGALFGVLVTTQAHHFESHEIHGDRDEDDIWKTAVNLRGRMKKHLETVPKDDIISMLSWVTDWRKYWLSKIGKPRETTWEVSNIGSIHGIPSGSHLQPGWQIRRSIMSQGATVAGAAIGVNVAGVAGGDICISLSWQEGIVETDLVEGMVLDLQRWLGQLVRGEKLAWK</sequence>
<dbReference type="InterPro" id="IPR023213">
    <property type="entry name" value="CAT-like_dom_sf"/>
</dbReference>
<dbReference type="InterPro" id="IPR052058">
    <property type="entry name" value="Alcohol_O-acetyltransferase"/>
</dbReference>
<accession>B2AM42</accession>
<dbReference type="RefSeq" id="XP_001905123.1">
    <property type="nucleotide sequence ID" value="XM_001905088.1"/>
</dbReference>
<proteinExistence type="predicted"/>
<dbReference type="GO" id="GO:0008080">
    <property type="term" value="F:N-acetyltransferase activity"/>
    <property type="evidence" value="ECO:0007669"/>
    <property type="project" value="TreeGrafter"/>
</dbReference>
<dbReference type="PANTHER" id="PTHR28037">
    <property type="entry name" value="ALCOHOL O-ACETYLTRANSFERASE 1-RELATED"/>
    <property type="match status" value="1"/>
</dbReference>
<feature type="non-terminal residue" evidence="1">
    <location>
        <position position="1"/>
    </location>
</feature>
<dbReference type="PANTHER" id="PTHR28037:SF1">
    <property type="entry name" value="ALCOHOL O-ACETYLTRANSFERASE 1-RELATED"/>
    <property type="match status" value="1"/>
</dbReference>
<dbReference type="GeneID" id="6189283"/>
<reference evidence="1" key="1">
    <citation type="journal article" date="2008" name="Genome Biol.">
        <title>The genome sequence of the model ascomycete fungus Podospora anserina.</title>
        <authorList>
            <person name="Espagne E."/>
            <person name="Lespinet O."/>
            <person name="Malagnac F."/>
            <person name="Da Silva C."/>
            <person name="Jaillon O."/>
            <person name="Porcel B.M."/>
            <person name="Couloux A."/>
            <person name="Aury J.-M."/>
            <person name="Segurens B."/>
            <person name="Poulain J."/>
            <person name="Anthouard V."/>
            <person name="Grossetete S."/>
            <person name="Khalili H."/>
            <person name="Coppin E."/>
            <person name="Dequard-Chablat M."/>
            <person name="Picard M."/>
            <person name="Contamine V."/>
            <person name="Arnaise S."/>
            <person name="Bourdais A."/>
            <person name="Berteaux-Lecellier V."/>
            <person name="Gautheret D."/>
            <person name="de Vries R.P."/>
            <person name="Battaglia E."/>
            <person name="Coutinho P.M."/>
            <person name="Danchin E.G.J."/>
            <person name="Henrissat B."/>
            <person name="El Khoury R."/>
            <person name="Sainsard-Chanet A."/>
            <person name="Boivin A."/>
            <person name="Pinan-Lucarre B."/>
            <person name="Sellem C.H."/>
            <person name="Debuchy R."/>
            <person name="Wincker P."/>
            <person name="Weissenbach J."/>
            <person name="Silar P."/>
        </authorList>
    </citation>
    <scope>NUCLEOTIDE SEQUENCE [LARGE SCALE GENOMIC DNA]</scope>
    <source>
        <strain evidence="1">S mat+</strain>
    </source>
</reference>
<dbReference type="KEGG" id="pan:PODANSg2145"/>
<dbReference type="OrthoDB" id="2150604at2759"/>
<dbReference type="InterPro" id="IPR010828">
    <property type="entry name" value="Atf2/Sli1-like"/>
</dbReference>
<dbReference type="SUPFAM" id="SSF52777">
    <property type="entry name" value="CoA-dependent acyltransferases"/>
    <property type="match status" value="2"/>
</dbReference>
<evidence type="ECO:0000313" key="1">
    <source>
        <dbReference type="EMBL" id="CAP65030.1"/>
    </source>
</evidence>
<dbReference type="HOGENOM" id="CLU_024469_0_1_1"/>
<dbReference type="Gene3D" id="3.30.559.30">
    <property type="entry name" value="Nonribosomal peptide synthetase, condensation domain"/>
    <property type="match status" value="1"/>
</dbReference>
<name>B2AM42_PODAN</name>
<dbReference type="AlphaFoldDB" id="B2AM42"/>
<dbReference type="Pfam" id="PF07247">
    <property type="entry name" value="AATase"/>
    <property type="match status" value="1"/>
</dbReference>
<reference evidence="1" key="2">
    <citation type="submission" date="2008-07" db="EMBL/GenBank/DDBJ databases">
        <authorList>
            <person name="Genoscope - CEA"/>
        </authorList>
    </citation>
    <scope>NUCLEOTIDE SEQUENCE</scope>
    <source>
        <strain evidence="1">S mat+</strain>
    </source>
</reference>